<reference evidence="3" key="1">
    <citation type="submission" date="2020-11" db="EMBL/GenBank/DDBJ databases">
        <title>Sequencing the genomes of 1000 actinobacteria strains.</title>
        <authorList>
            <person name="Klenk H.-P."/>
        </authorList>
    </citation>
    <scope>NUCLEOTIDE SEQUENCE</scope>
    <source>
        <strain evidence="3">DSM 43175</strain>
    </source>
</reference>
<sequence>MQRIESRVTPLASRSRQAVEAAGGQQTHDLMPIKSAAARLNVSEATIRRAFDAGDFPGLQIGRSYRVSRPFVEALLDEVRAGRRVVFEEFAAAWLARANRGAA</sequence>
<evidence type="ECO:0000313" key="3">
    <source>
        <dbReference type="EMBL" id="MBG6089837.1"/>
    </source>
</evidence>
<dbReference type="NCBIfam" id="TIGR01764">
    <property type="entry name" value="excise"/>
    <property type="match status" value="1"/>
</dbReference>
<keyword evidence="4" id="KW-1185">Reference proteome</keyword>
<evidence type="ECO:0000259" key="2">
    <source>
        <dbReference type="Pfam" id="PF12728"/>
    </source>
</evidence>
<dbReference type="RefSeq" id="WP_197012381.1">
    <property type="nucleotide sequence ID" value="NZ_BAABES010000010.1"/>
</dbReference>
<evidence type="ECO:0000256" key="1">
    <source>
        <dbReference type="SAM" id="MobiDB-lite"/>
    </source>
</evidence>
<feature type="domain" description="Helix-turn-helix" evidence="2">
    <location>
        <begin position="34"/>
        <end position="69"/>
    </location>
</feature>
<dbReference type="InterPro" id="IPR041657">
    <property type="entry name" value="HTH_17"/>
</dbReference>
<proteinExistence type="predicted"/>
<dbReference type="InterPro" id="IPR010093">
    <property type="entry name" value="SinI_DNA-bd"/>
</dbReference>
<dbReference type="Proteomes" id="UP000614047">
    <property type="component" value="Unassembled WGS sequence"/>
</dbReference>
<dbReference type="EMBL" id="JADOUA010000001">
    <property type="protein sequence ID" value="MBG6089837.1"/>
    <property type="molecule type" value="Genomic_DNA"/>
</dbReference>
<organism evidence="3 4">
    <name type="scientific">Actinomadura viridis</name>
    <dbReference type="NCBI Taxonomy" id="58110"/>
    <lineage>
        <taxon>Bacteria</taxon>
        <taxon>Bacillati</taxon>
        <taxon>Actinomycetota</taxon>
        <taxon>Actinomycetes</taxon>
        <taxon>Streptosporangiales</taxon>
        <taxon>Thermomonosporaceae</taxon>
        <taxon>Actinomadura</taxon>
    </lineage>
</organism>
<dbReference type="GO" id="GO:0003677">
    <property type="term" value="F:DNA binding"/>
    <property type="evidence" value="ECO:0007669"/>
    <property type="project" value="InterPro"/>
</dbReference>
<protein>
    <submittedName>
        <fullName evidence="3">Excisionase family DNA binding protein</fullName>
    </submittedName>
</protein>
<gene>
    <name evidence="3" type="ORF">IW256_003950</name>
</gene>
<dbReference type="AlphaFoldDB" id="A0A931GK24"/>
<accession>A0A931GK24</accession>
<dbReference type="Pfam" id="PF12728">
    <property type="entry name" value="HTH_17"/>
    <property type="match status" value="1"/>
</dbReference>
<feature type="region of interest" description="Disordered" evidence="1">
    <location>
        <begin position="1"/>
        <end position="26"/>
    </location>
</feature>
<evidence type="ECO:0000313" key="4">
    <source>
        <dbReference type="Proteomes" id="UP000614047"/>
    </source>
</evidence>
<name>A0A931GK24_9ACTN</name>
<comment type="caution">
    <text evidence="3">The sequence shown here is derived from an EMBL/GenBank/DDBJ whole genome shotgun (WGS) entry which is preliminary data.</text>
</comment>